<evidence type="ECO:0008006" key="5">
    <source>
        <dbReference type="Google" id="ProtNLM"/>
    </source>
</evidence>
<feature type="compositionally biased region" description="Low complexity" evidence="1">
    <location>
        <begin position="144"/>
        <end position="153"/>
    </location>
</feature>
<dbReference type="AlphaFoldDB" id="A0A9P6HDP3"/>
<feature type="region of interest" description="Disordered" evidence="1">
    <location>
        <begin position="100"/>
        <end position="187"/>
    </location>
</feature>
<keyword evidence="4" id="KW-1185">Reference proteome</keyword>
<evidence type="ECO:0000313" key="4">
    <source>
        <dbReference type="Proteomes" id="UP000736335"/>
    </source>
</evidence>
<evidence type="ECO:0000313" key="3">
    <source>
        <dbReference type="EMBL" id="KAF9783920.1"/>
    </source>
</evidence>
<reference evidence="3" key="2">
    <citation type="submission" date="2020-11" db="EMBL/GenBank/DDBJ databases">
        <authorList>
            <consortium name="DOE Joint Genome Institute"/>
            <person name="Kuo A."/>
            <person name="Miyauchi S."/>
            <person name="Kiss E."/>
            <person name="Drula E."/>
            <person name="Kohler A."/>
            <person name="Sanchez-Garcia M."/>
            <person name="Andreopoulos B."/>
            <person name="Barry K.W."/>
            <person name="Bonito G."/>
            <person name="Buee M."/>
            <person name="Carver A."/>
            <person name="Chen C."/>
            <person name="Cichocki N."/>
            <person name="Clum A."/>
            <person name="Culley D."/>
            <person name="Crous P.W."/>
            <person name="Fauchery L."/>
            <person name="Girlanda M."/>
            <person name="Hayes R."/>
            <person name="Keri Z."/>
            <person name="Labutti K."/>
            <person name="Lipzen A."/>
            <person name="Lombard V."/>
            <person name="Magnuson J."/>
            <person name="Maillard F."/>
            <person name="Morin E."/>
            <person name="Murat C."/>
            <person name="Nolan M."/>
            <person name="Ohm R."/>
            <person name="Pangilinan J."/>
            <person name="Pereira M."/>
            <person name="Perotto S."/>
            <person name="Peter M."/>
            <person name="Riley R."/>
            <person name="Sitrit Y."/>
            <person name="Stielow B."/>
            <person name="Szollosi G."/>
            <person name="Zifcakova L."/>
            <person name="Stursova M."/>
            <person name="Spatafora J.W."/>
            <person name="Tedersoo L."/>
            <person name="Vaario L.-M."/>
            <person name="Yamada A."/>
            <person name="Yan M."/>
            <person name="Wang P."/>
            <person name="Xu J."/>
            <person name="Bruns T."/>
            <person name="Baldrian P."/>
            <person name="Vilgalys R."/>
            <person name="Henrissat B."/>
            <person name="Grigoriev I.V."/>
            <person name="Hibbett D."/>
            <person name="Nagy L.G."/>
            <person name="Martin F.M."/>
        </authorList>
    </citation>
    <scope>NUCLEOTIDE SEQUENCE</scope>
    <source>
        <strain evidence="3">UH-Tt-Lm1</strain>
    </source>
</reference>
<evidence type="ECO:0000256" key="1">
    <source>
        <dbReference type="SAM" id="MobiDB-lite"/>
    </source>
</evidence>
<organism evidence="3 4">
    <name type="scientific">Thelephora terrestris</name>
    <dbReference type="NCBI Taxonomy" id="56493"/>
    <lineage>
        <taxon>Eukaryota</taxon>
        <taxon>Fungi</taxon>
        <taxon>Dikarya</taxon>
        <taxon>Basidiomycota</taxon>
        <taxon>Agaricomycotina</taxon>
        <taxon>Agaricomycetes</taxon>
        <taxon>Thelephorales</taxon>
        <taxon>Thelephoraceae</taxon>
        <taxon>Thelephora</taxon>
    </lineage>
</organism>
<comment type="caution">
    <text evidence="3">The sequence shown here is derived from an EMBL/GenBank/DDBJ whole genome shotgun (WGS) entry which is preliminary data.</text>
</comment>
<protein>
    <recommendedName>
        <fullName evidence="5">Secreted protein</fullName>
    </recommendedName>
</protein>
<feature type="compositionally biased region" description="Basic and acidic residues" evidence="1">
    <location>
        <begin position="104"/>
        <end position="137"/>
    </location>
</feature>
<dbReference type="OrthoDB" id="10464292at2759"/>
<feature type="signal peptide" evidence="2">
    <location>
        <begin position="1"/>
        <end position="20"/>
    </location>
</feature>
<gene>
    <name evidence="3" type="ORF">BJ322DRAFT_885790</name>
</gene>
<reference evidence="3" key="1">
    <citation type="journal article" date="2020" name="Nat. Commun.">
        <title>Large-scale genome sequencing of mycorrhizal fungi provides insights into the early evolution of symbiotic traits.</title>
        <authorList>
            <person name="Miyauchi S."/>
            <person name="Kiss E."/>
            <person name="Kuo A."/>
            <person name="Drula E."/>
            <person name="Kohler A."/>
            <person name="Sanchez-Garcia M."/>
            <person name="Morin E."/>
            <person name="Andreopoulos B."/>
            <person name="Barry K.W."/>
            <person name="Bonito G."/>
            <person name="Buee M."/>
            <person name="Carver A."/>
            <person name="Chen C."/>
            <person name="Cichocki N."/>
            <person name="Clum A."/>
            <person name="Culley D."/>
            <person name="Crous P.W."/>
            <person name="Fauchery L."/>
            <person name="Girlanda M."/>
            <person name="Hayes R.D."/>
            <person name="Keri Z."/>
            <person name="LaButti K."/>
            <person name="Lipzen A."/>
            <person name="Lombard V."/>
            <person name="Magnuson J."/>
            <person name="Maillard F."/>
            <person name="Murat C."/>
            <person name="Nolan M."/>
            <person name="Ohm R.A."/>
            <person name="Pangilinan J."/>
            <person name="Pereira M.F."/>
            <person name="Perotto S."/>
            <person name="Peter M."/>
            <person name="Pfister S."/>
            <person name="Riley R."/>
            <person name="Sitrit Y."/>
            <person name="Stielow J.B."/>
            <person name="Szollosi G."/>
            <person name="Zifcakova L."/>
            <person name="Stursova M."/>
            <person name="Spatafora J.W."/>
            <person name="Tedersoo L."/>
            <person name="Vaario L.M."/>
            <person name="Yamada A."/>
            <person name="Yan M."/>
            <person name="Wang P."/>
            <person name="Xu J."/>
            <person name="Bruns T."/>
            <person name="Baldrian P."/>
            <person name="Vilgalys R."/>
            <person name="Dunand C."/>
            <person name="Henrissat B."/>
            <person name="Grigoriev I.V."/>
            <person name="Hibbett D."/>
            <person name="Nagy L.G."/>
            <person name="Martin F.M."/>
        </authorList>
    </citation>
    <scope>NUCLEOTIDE SEQUENCE</scope>
    <source>
        <strain evidence="3">UH-Tt-Lm1</strain>
    </source>
</reference>
<sequence length="250" mass="27180">MIFSVAVAVSVLSLFTFTRAATIYARGGSCAFVCPDKDLDGDPLLASTTGVILSCSYTGESPKWCTYNSSTGVFVGDENCPKQAVKKCVGSKNRELKQAMVRRGAHDEHENKEGKVTGHKVEWERRGSPSPGPKRDVPSSTADWSWPSHSPSPWEGPYGTPSPSKPKPSPPPSTQQPCNFRCPEQDLANDPLTDEAIRGPYLFCSYSTSECDTCSFCKYGTKTGGLLEDSDDGNCPQKAPAARPWDRRFV</sequence>
<keyword evidence="2" id="KW-0732">Signal</keyword>
<dbReference type="Proteomes" id="UP000736335">
    <property type="component" value="Unassembled WGS sequence"/>
</dbReference>
<feature type="chain" id="PRO_5040340574" description="Secreted protein" evidence="2">
    <location>
        <begin position="21"/>
        <end position="250"/>
    </location>
</feature>
<dbReference type="EMBL" id="WIUZ02000009">
    <property type="protein sequence ID" value="KAF9783920.1"/>
    <property type="molecule type" value="Genomic_DNA"/>
</dbReference>
<accession>A0A9P6HDP3</accession>
<feature type="compositionally biased region" description="Pro residues" evidence="1">
    <location>
        <begin position="163"/>
        <end position="174"/>
    </location>
</feature>
<name>A0A9P6HDP3_9AGAM</name>
<proteinExistence type="predicted"/>
<evidence type="ECO:0000256" key="2">
    <source>
        <dbReference type="SAM" id="SignalP"/>
    </source>
</evidence>